<sequence length="354" mass="38989">MSLIKNFVYLPTYILDYVVDEPTPKIDADRFLSTATPTELRQMIVAFYPHFEFTVEAQNATDLLRMIFREMVSTRLSNLVVPSPNDTKYFQVPSFLRGPVSSKQRAPVVVDSLDDIYKDCMAASNTSALAPLKKGLYHLPAATFQSFLDTYKVPDEMEGICSAQTDAEEALHDDTPDPTNFQETIEGIQLQSRHSSVSLTEQKDLTEAAQDVGSISACTDLHSTSTVYSTPDPTNFQEPIEGIQLQSCQSSVSLTEQQEVPDEMEGICSSQIDAEEALHDDTPDPTNFQETIEGIQLQSRHSLVSLNEQKDLTEGAQDVGSISVCTDLHSTSTASGPSPNQHCCPICSLNSLFD</sequence>
<dbReference type="KEGG" id="mlr:MELLADRAFT_90807"/>
<dbReference type="InParanoid" id="F4R7K1"/>
<accession>F4R7K1</accession>
<dbReference type="RefSeq" id="XP_007405405.1">
    <property type="nucleotide sequence ID" value="XM_007405343.1"/>
</dbReference>
<dbReference type="EMBL" id="GL883092">
    <property type="protein sequence ID" value="EGG11770.1"/>
    <property type="molecule type" value="Genomic_DNA"/>
</dbReference>
<evidence type="ECO:0000313" key="1">
    <source>
        <dbReference type="EMBL" id="EGG11770.1"/>
    </source>
</evidence>
<gene>
    <name evidence="1" type="ORF">MELLADRAFT_90807</name>
</gene>
<organism evidence="2">
    <name type="scientific">Melampsora larici-populina (strain 98AG31 / pathotype 3-4-7)</name>
    <name type="common">Poplar leaf rust fungus</name>
    <dbReference type="NCBI Taxonomy" id="747676"/>
    <lineage>
        <taxon>Eukaryota</taxon>
        <taxon>Fungi</taxon>
        <taxon>Dikarya</taxon>
        <taxon>Basidiomycota</taxon>
        <taxon>Pucciniomycotina</taxon>
        <taxon>Pucciniomycetes</taxon>
        <taxon>Pucciniales</taxon>
        <taxon>Melampsoraceae</taxon>
        <taxon>Melampsora</taxon>
    </lineage>
</organism>
<dbReference type="HOGENOM" id="CLU_783206_0_0_1"/>
<protein>
    <submittedName>
        <fullName evidence="1">Uncharacterized protein</fullName>
    </submittedName>
</protein>
<dbReference type="AlphaFoldDB" id="F4R7K1"/>
<evidence type="ECO:0000313" key="2">
    <source>
        <dbReference type="Proteomes" id="UP000001072"/>
    </source>
</evidence>
<reference evidence="2" key="1">
    <citation type="journal article" date="2011" name="Proc. Natl. Acad. Sci. U.S.A.">
        <title>Obligate biotrophy features unraveled by the genomic analysis of rust fungi.</title>
        <authorList>
            <person name="Duplessis S."/>
            <person name="Cuomo C.A."/>
            <person name="Lin Y.-C."/>
            <person name="Aerts A."/>
            <person name="Tisserant E."/>
            <person name="Veneault-Fourrey C."/>
            <person name="Joly D.L."/>
            <person name="Hacquard S."/>
            <person name="Amselem J."/>
            <person name="Cantarel B.L."/>
            <person name="Chiu R."/>
            <person name="Coutinho P.M."/>
            <person name="Feau N."/>
            <person name="Field M."/>
            <person name="Frey P."/>
            <person name="Gelhaye E."/>
            <person name="Goldberg J."/>
            <person name="Grabherr M.G."/>
            <person name="Kodira C.D."/>
            <person name="Kohler A."/>
            <person name="Kuees U."/>
            <person name="Lindquist E.A."/>
            <person name="Lucas S.M."/>
            <person name="Mago R."/>
            <person name="Mauceli E."/>
            <person name="Morin E."/>
            <person name="Murat C."/>
            <person name="Pangilinan J.L."/>
            <person name="Park R."/>
            <person name="Pearson M."/>
            <person name="Quesneville H."/>
            <person name="Rouhier N."/>
            <person name="Sakthikumar S."/>
            <person name="Salamov A.A."/>
            <person name="Schmutz J."/>
            <person name="Selles B."/>
            <person name="Shapiro H."/>
            <person name="Tanguay P."/>
            <person name="Tuskan G.A."/>
            <person name="Henrissat B."/>
            <person name="Van de Peer Y."/>
            <person name="Rouze P."/>
            <person name="Ellis J.G."/>
            <person name="Dodds P.N."/>
            <person name="Schein J.E."/>
            <person name="Zhong S."/>
            <person name="Hamelin R.C."/>
            <person name="Grigoriev I.V."/>
            <person name="Szabo L.J."/>
            <person name="Martin F."/>
        </authorList>
    </citation>
    <scope>NUCLEOTIDE SEQUENCE [LARGE SCALE GENOMIC DNA]</scope>
    <source>
        <strain evidence="2">98AG31 / pathotype 3-4-7</strain>
    </source>
</reference>
<dbReference type="VEuPathDB" id="FungiDB:MELLADRAFT_90807"/>
<proteinExistence type="predicted"/>
<dbReference type="Proteomes" id="UP000001072">
    <property type="component" value="Unassembled WGS sequence"/>
</dbReference>
<dbReference type="GeneID" id="18935692"/>
<name>F4R7K1_MELLP</name>
<keyword evidence="2" id="KW-1185">Reference proteome</keyword>